<keyword evidence="1" id="KW-0343">GTPase activation</keyword>
<evidence type="ECO:0000256" key="2">
    <source>
        <dbReference type="SAM" id="Phobius"/>
    </source>
</evidence>
<sequence length="420" mass="49076">MNGSVNESLNELPDLPFIGEYEVEIDVPYNQISSDAFINALSIKLKKKCLEIKKFLNKNSDCLHLHIEQLRKFASSPGGLILDEYREKIWPVLAKYYPSDLEYVKNSDEYESDSDYDTVSSTFNAEYDDEYIEPTIEMLQLHKDWKQVQLDVHRTLERFPPFIDEENRTKLMNELTPFIVRILSRNKKFHYYQGFHDVCLTIVLAVGLDIGYQICKSLTRKGVFSLYLKKTLEESVLKELELMFPIFYKKSKIIDRALKDSNMTCIFALSWPLTWLSHSLHKYQHIVLCFDLFLSSHSLMPIYLSSALILSREEEIRVCENDMGLLYGVLNKIPENCRIPEIIIKAQNLFDDYPPLVLRKRLMNEYLEDRKAPIPRPKKPISRNSIFDNLHVLGFVGFGSALLLYFVYQYYSSILSGYSI</sequence>
<dbReference type="PANTHER" id="PTHR20913:SF7">
    <property type="entry name" value="RE60063P"/>
    <property type="match status" value="1"/>
</dbReference>
<dbReference type="SUPFAM" id="SSF47923">
    <property type="entry name" value="Ypt/Rab-GAP domain of gyp1p"/>
    <property type="match status" value="2"/>
</dbReference>
<dbReference type="WBParaSite" id="SSTP_0000003000.1">
    <property type="protein sequence ID" value="SSTP_0000003000.1"/>
    <property type="gene ID" value="SSTP_0000003000"/>
</dbReference>
<feature type="transmembrane region" description="Helical" evidence="2">
    <location>
        <begin position="386"/>
        <end position="408"/>
    </location>
</feature>
<dbReference type="PROSITE" id="PS50086">
    <property type="entry name" value="TBC_RABGAP"/>
    <property type="match status" value="1"/>
</dbReference>
<dbReference type="GO" id="GO:0006888">
    <property type="term" value="P:endoplasmic reticulum to Golgi vesicle-mediated transport"/>
    <property type="evidence" value="ECO:0007669"/>
    <property type="project" value="TreeGrafter"/>
</dbReference>
<dbReference type="STRING" id="6248.A0A0K0DS16"/>
<accession>A0A0K0DS16</accession>
<dbReference type="GO" id="GO:0005789">
    <property type="term" value="C:endoplasmic reticulum membrane"/>
    <property type="evidence" value="ECO:0007669"/>
    <property type="project" value="TreeGrafter"/>
</dbReference>
<evidence type="ECO:0000313" key="5">
    <source>
        <dbReference type="WBParaSite" id="SSTP_0000003000.1"/>
    </source>
</evidence>
<dbReference type="Pfam" id="PF00566">
    <property type="entry name" value="RabGAP-TBC"/>
    <property type="match status" value="1"/>
</dbReference>
<proteinExistence type="predicted"/>
<dbReference type="Proteomes" id="UP000035681">
    <property type="component" value="Unplaced"/>
</dbReference>
<evidence type="ECO:0000313" key="6">
    <source>
        <dbReference type="WBParaSite" id="TCONS_00016125.p1"/>
    </source>
</evidence>
<keyword evidence="2" id="KW-1133">Transmembrane helix</keyword>
<name>A0A0K0DS16_STRER</name>
<protein>
    <submittedName>
        <fullName evidence="5 6">Rab-GAP TBC domain-containing protein</fullName>
    </submittedName>
</protein>
<dbReference type="WBParaSite" id="TCONS_00016125.p1">
    <property type="protein sequence ID" value="TCONS_00016125.p1"/>
    <property type="gene ID" value="XLOC_010777"/>
</dbReference>
<dbReference type="InterPro" id="IPR000195">
    <property type="entry name" value="Rab-GAP-TBC_dom"/>
</dbReference>
<dbReference type="InterPro" id="IPR045913">
    <property type="entry name" value="TBC20/Gyp8-like"/>
</dbReference>
<dbReference type="InterPro" id="IPR035969">
    <property type="entry name" value="Rab-GAP_TBC_sf"/>
</dbReference>
<keyword evidence="2" id="KW-0472">Membrane</keyword>
<organism evidence="5">
    <name type="scientific">Strongyloides stercoralis</name>
    <name type="common">Threadworm</name>
    <dbReference type="NCBI Taxonomy" id="6248"/>
    <lineage>
        <taxon>Eukaryota</taxon>
        <taxon>Metazoa</taxon>
        <taxon>Ecdysozoa</taxon>
        <taxon>Nematoda</taxon>
        <taxon>Chromadorea</taxon>
        <taxon>Rhabditida</taxon>
        <taxon>Tylenchina</taxon>
        <taxon>Panagrolaimomorpha</taxon>
        <taxon>Strongyloidoidea</taxon>
        <taxon>Strongyloididae</taxon>
        <taxon>Strongyloides</taxon>
    </lineage>
</organism>
<dbReference type="PANTHER" id="PTHR20913">
    <property type="entry name" value="TBC1 DOMAIN FAMILY MEMBER 20/GTPASE"/>
    <property type="match status" value="1"/>
</dbReference>
<evidence type="ECO:0000313" key="4">
    <source>
        <dbReference type="Proteomes" id="UP000035681"/>
    </source>
</evidence>
<feature type="domain" description="Rab-GAP TBC" evidence="3">
    <location>
        <begin position="80"/>
        <end position="297"/>
    </location>
</feature>
<keyword evidence="2" id="KW-0812">Transmembrane</keyword>
<keyword evidence="4" id="KW-1185">Reference proteome</keyword>
<dbReference type="Gene3D" id="1.10.8.1310">
    <property type="match status" value="1"/>
</dbReference>
<dbReference type="Gene3D" id="1.10.472.80">
    <property type="entry name" value="Ypt/Rab-GAP domain of gyp1p, domain 3"/>
    <property type="match status" value="1"/>
</dbReference>
<dbReference type="AlphaFoldDB" id="A0A0K0DS16"/>
<evidence type="ECO:0000259" key="3">
    <source>
        <dbReference type="PROSITE" id="PS50086"/>
    </source>
</evidence>
<reference evidence="5" key="1">
    <citation type="submission" date="2015-08" db="UniProtKB">
        <authorList>
            <consortium name="WormBaseParasite"/>
        </authorList>
    </citation>
    <scope>IDENTIFICATION</scope>
</reference>
<dbReference type="GO" id="GO:0005096">
    <property type="term" value="F:GTPase activator activity"/>
    <property type="evidence" value="ECO:0007669"/>
    <property type="project" value="UniProtKB-KW"/>
</dbReference>
<dbReference type="FunFam" id="1.10.8.1310:FF:000001">
    <property type="entry name" value="TBC1 domain family, member 20"/>
    <property type="match status" value="1"/>
</dbReference>
<evidence type="ECO:0000256" key="1">
    <source>
        <dbReference type="ARBA" id="ARBA00022468"/>
    </source>
</evidence>